<dbReference type="RefSeq" id="WP_014018324.1">
    <property type="nucleotide sequence ID" value="NC_015914.1"/>
</dbReference>
<dbReference type="AlphaFoldDB" id="G0J384"/>
<accession>G0J384</accession>
<reference evidence="2" key="1">
    <citation type="submission" date="2011-07" db="EMBL/GenBank/DDBJ databases">
        <title>The complete genome of Cyclobacterium marinum DSM 745.</title>
        <authorList>
            <person name="Lucas S."/>
            <person name="Han J."/>
            <person name="Lapidus A."/>
            <person name="Bruce D."/>
            <person name="Goodwin L."/>
            <person name="Pitluck S."/>
            <person name="Peters L."/>
            <person name="Kyrpides N."/>
            <person name="Mavromatis K."/>
            <person name="Ivanova N."/>
            <person name="Ovchinnikova G."/>
            <person name="Chertkov O."/>
            <person name="Detter J.C."/>
            <person name="Tapia R."/>
            <person name="Han C."/>
            <person name="Land M."/>
            <person name="Hauser L."/>
            <person name="Markowitz V."/>
            <person name="Cheng J.-F."/>
            <person name="Hugenholtz P."/>
            <person name="Woyke T."/>
            <person name="Wu D."/>
            <person name="Tindall B."/>
            <person name="Schuetze A."/>
            <person name="Brambilla E."/>
            <person name="Klenk H.-P."/>
            <person name="Eisen J.A."/>
        </authorList>
    </citation>
    <scope>NUCLEOTIDE SEQUENCE [LARGE SCALE GENOMIC DNA]</scope>
    <source>
        <strain evidence="2">ATCC 25205 / DSM 745 / LMG 13164 / NCIMB 1802</strain>
    </source>
</reference>
<dbReference type="EMBL" id="CP002955">
    <property type="protein sequence ID" value="AEL24025.1"/>
    <property type="molecule type" value="Genomic_DNA"/>
</dbReference>
<proteinExistence type="predicted"/>
<sequence>MTQFQKKFIGKGSKVNNMDIVRVTISKETIEEILKSDLVKYQEKEYLIFEVAALKSKDNYGRSHTAYISKKSKTKPKSKK</sequence>
<gene>
    <name evidence="1" type="ordered locus">Cycma_0243</name>
</gene>
<dbReference type="OrthoDB" id="1262823at2"/>
<dbReference type="STRING" id="880070.Cycma_0243"/>
<evidence type="ECO:0000313" key="1">
    <source>
        <dbReference type="EMBL" id="AEL24025.1"/>
    </source>
</evidence>
<dbReference type="KEGG" id="cmr:Cycma_0243"/>
<dbReference type="Proteomes" id="UP000001635">
    <property type="component" value="Chromosome"/>
</dbReference>
<dbReference type="HOGENOM" id="CLU_2507132_0_0_10"/>
<evidence type="ECO:0000313" key="2">
    <source>
        <dbReference type="Proteomes" id="UP000001635"/>
    </source>
</evidence>
<organism evidence="1 2">
    <name type="scientific">Cyclobacterium marinum (strain ATCC 25205 / DSM 745 / LMG 13164 / NCIMB 1802)</name>
    <name type="common">Flectobacillus marinus</name>
    <dbReference type="NCBI Taxonomy" id="880070"/>
    <lineage>
        <taxon>Bacteria</taxon>
        <taxon>Pseudomonadati</taxon>
        <taxon>Bacteroidota</taxon>
        <taxon>Cytophagia</taxon>
        <taxon>Cytophagales</taxon>
        <taxon>Cyclobacteriaceae</taxon>
        <taxon>Cyclobacterium</taxon>
    </lineage>
</organism>
<keyword evidence="2" id="KW-1185">Reference proteome</keyword>
<name>G0J384_CYCMS</name>
<protein>
    <submittedName>
        <fullName evidence="1">Uncharacterized protein</fullName>
    </submittedName>
</protein>